<dbReference type="PANTHER" id="PTHR48006:SF84">
    <property type="entry name" value="REPEAT TRANSMEMBRANE PROTEIN KINASE, PUTATIVE, EXPRESSED-RELATED"/>
    <property type="match status" value="1"/>
</dbReference>
<evidence type="ECO:0000259" key="13">
    <source>
        <dbReference type="PROSITE" id="PS50011"/>
    </source>
</evidence>
<evidence type="ECO:0000256" key="10">
    <source>
        <dbReference type="SAM" id="MobiDB-lite"/>
    </source>
</evidence>
<dbReference type="FunFam" id="3.30.200.20:FF:000285">
    <property type="entry name" value="Putative inactive leucine-rich repeat receptor-like protein kinase"/>
    <property type="match status" value="1"/>
</dbReference>
<evidence type="ECO:0000256" key="9">
    <source>
        <dbReference type="ARBA" id="ARBA00023180"/>
    </source>
</evidence>
<dbReference type="GO" id="GO:0016020">
    <property type="term" value="C:membrane"/>
    <property type="evidence" value="ECO:0007669"/>
    <property type="project" value="UniProtKB-SubCell"/>
</dbReference>
<dbReference type="GO" id="GO:0004674">
    <property type="term" value="F:protein serine/threonine kinase activity"/>
    <property type="evidence" value="ECO:0007669"/>
    <property type="project" value="UniProtKB-EC"/>
</dbReference>
<dbReference type="GO" id="GO:0005524">
    <property type="term" value="F:ATP binding"/>
    <property type="evidence" value="ECO:0007669"/>
    <property type="project" value="InterPro"/>
</dbReference>
<comment type="caution">
    <text evidence="14">The sequence shown here is derived from an EMBL/GenBank/DDBJ whole genome shotgun (WGS) entry which is preliminary data.</text>
</comment>
<dbReference type="FunFam" id="3.80.10.10:FF:000383">
    <property type="entry name" value="Leucine-rich repeat receptor protein kinase EMS1"/>
    <property type="match status" value="1"/>
</dbReference>
<feature type="domain" description="Protein kinase" evidence="13">
    <location>
        <begin position="480"/>
        <end position="755"/>
    </location>
</feature>
<sequence length="883" mass="98035">MAKHILQIMLLFSLSIVLFSISDANHLQSSQVQILLKLKLLLNSPPFLKTWNKNTDYCNIEPTLTLTVVCYEQTITQLHIVGDLETPRLPDNFSIDSFITTLIKLPSLKVLTLASLGLWGPLPSQVTHLSSLEILNLTSNYFQGKIPSTISSLENLQTLILENNNFTGDFPDGLGSLSNLAVLNLKNNSLYGFLPRFLENLVNLRVLVLSNNNFSGQVPDFSGLTNLQVLDLENNLLGPRFPITGDKIESLVLKNNKFAFGIPEKVESYYQLRILDISSNRLVGPFPVSILSLPSINHIDISGNKFTGMLSEDLACNNDGLYLVNFTDNLLTGKLPRCLVSGSRKRVVLYAENCLATGDENQRPVSFCKNAALAVGILPRSRKQKLASKVILGLSIFGGVIGGVVLVVATFLVVKNFLTKRDAQRKHLPRSTAENASTSYTSKILKDARYITQAMKLGALGLAAYRTFSVEELEQATNNFDTSAFMGEGCHGQIYRGQLRDGSNVAIRCLKLKRNQSSQYFMPHIEMISKLRHHHLVSTLGHCFEYYLDDSSVSRVFLVFEYVPNGTLRSWISERRTRRKLTWAQRITAVTGVAKGIQFLHTGIVPGLFANNIKITDVLIDQHLGAKISSYNLPLLSDNMGKDHLQNYLCGSKEFKRARAKHQDKLDIHDFGVILLEVISGKPINSRNELEAVKYQLEASIIVEDISRKSLVDPAVKNTCSAESAKTMIEICCRCLHEDPAERPSVEDVLWNLQFAAQVQDASQSSDSSPISPLQSSRLKQNASTARTTTKTLLPARVEPYVPITKSELFVFLNVSGREEANPGQQSSGTSRYHRVKITTVAGMVNESSDVSDSCGIDVDPHTCVSRREMLFYNQKSGSYEPV</sequence>
<dbReference type="Pfam" id="PF07714">
    <property type="entry name" value="PK_Tyr_Ser-Thr"/>
    <property type="match status" value="1"/>
</dbReference>
<feature type="signal peptide" evidence="12">
    <location>
        <begin position="1"/>
        <end position="24"/>
    </location>
</feature>
<feature type="compositionally biased region" description="Polar residues" evidence="10">
    <location>
        <begin position="778"/>
        <end position="788"/>
    </location>
</feature>
<keyword evidence="15" id="KW-1185">Reference proteome</keyword>
<keyword evidence="14" id="KW-0418">Kinase</keyword>
<dbReference type="SUPFAM" id="SSF56112">
    <property type="entry name" value="Protein kinase-like (PK-like)"/>
    <property type="match status" value="1"/>
</dbReference>
<dbReference type="InterPro" id="IPR011009">
    <property type="entry name" value="Kinase-like_dom_sf"/>
</dbReference>
<reference evidence="14" key="1">
    <citation type="submission" date="2020-07" db="EMBL/GenBank/DDBJ databases">
        <title>Ethylene signaling mediates host invasion by parasitic plants.</title>
        <authorList>
            <person name="Yoshida S."/>
        </authorList>
    </citation>
    <scope>NUCLEOTIDE SEQUENCE</scope>
    <source>
        <strain evidence="14">Okayama</strain>
    </source>
</reference>
<dbReference type="PROSITE" id="PS51450">
    <property type="entry name" value="LRR"/>
    <property type="match status" value="1"/>
</dbReference>
<evidence type="ECO:0000256" key="12">
    <source>
        <dbReference type="SAM" id="SignalP"/>
    </source>
</evidence>
<dbReference type="InterPro" id="IPR013210">
    <property type="entry name" value="LRR_N_plant-typ"/>
</dbReference>
<dbReference type="InterPro" id="IPR055414">
    <property type="entry name" value="LRR_R13L4/SHOC2-like"/>
</dbReference>
<name>A0A830BWG2_9LAMI</name>
<dbReference type="OrthoDB" id="676979at2759"/>
<keyword evidence="4 12" id="KW-0732">Signal</keyword>
<keyword evidence="2" id="KW-0433">Leucine-rich repeat</keyword>
<evidence type="ECO:0000313" key="14">
    <source>
        <dbReference type="EMBL" id="GFP91790.1"/>
    </source>
</evidence>
<protein>
    <submittedName>
        <fullName evidence="14">Probable inactive leucine-rich repeat receptor-like protein kinase at3g03770</fullName>
    </submittedName>
</protein>
<dbReference type="InterPro" id="IPR051824">
    <property type="entry name" value="LRR_Rcpt-Like_S/T_Kinase"/>
</dbReference>
<feature type="transmembrane region" description="Helical" evidence="11">
    <location>
        <begin position="390"/>
        <end position="414"/>
    </location>
</feature>
<dbReference type="Gene3D" id="3.80.10.10">
    <property type="entry name" value="Ribonuclease Inhibitor"/>
    <property type="match status" value="2"/>
</dbReference>
<dbReference type="InterPro" id="IPR032675">
    <property type="entry name" value="LRR_dom_sf"/>
</dbReference>
<evidence type="ECO:0000256" key="2">
    <source>
        <dbReference type="ARBA" id="ARBA00022614"/>
    </source>
</evidence>
<proteinExistence type="predicted"/>
<keyword evidence="3 11" id="KW-0812">Transmembrane</keyword>
<evidence type="ECO:0000256" key="4">
    <source>
        <dbReference type="ARBA" id="ARBA00022729"/>
    </source>
</evidence>
<dbReference type="InterPro" id="IPR001245">
    <property type="entry name" value="Ser-Thr/Tyr_kinase_cat_dom"/>
</dbReference>
<dbReference type="PANTHER" id="PTHR48006">
    <property type="entry name" value="LEUCINE-RICH REPEAT-CONTAINING PROTEIN DDB_G0281931-RELATED"/>
    <property type="match status" value="1"/>
</dbReference>
<evidence type="ECO:0000256" key="5">
    <source>
        <dbReference type="ARBA" id="ARBA00022737"/>
    </source>
</evidence>
<evidence type="ECO:0000256" key="6">
    <source>
        <dbReference type="ARBA" id="ARBA00022989"/>
    </source>
</evidence>
<accession>A0A830BWG2</accession>
<dbReference type="FunFam" id="1.10.510.10:FF:000431">
    <property type="entry name" value="Putative inactive leucine-rich repeat receptor-like protein kinase"/>
    <property type="match status" value="1"/>
</dbReference>
<organism evidence="14 15">
    <name type="scientific">Phtheirospermum japonicum</name>
    <dbReference type="NCBI Taxonomy" id="374723"/>
    <lineage>
        <taxon>Eukaryota</taxon>
        <taxon>Viridiplantae</taxon>
        <taxon>Streptophyta</taxon>
        <taxon>Embryophyta</taxon>
        <taxon>Tracheophyta</taxon>
        <taxon>Spermatophyta</taxon>
        <taxon>Magnoliopsida</taxon>
        <taxon>eudicotyledons</taxon>
        <taxon>Gunneridae</taxon>
        <taxon>Pentapetalae</taxon>
        <taxon>asterids</taxon>
        <taxon>lamiids</taxon>
        <taxon>Lamiales</taxon>
        <taxon>Orobanchaceae</taxon>
        <taxon>Orobanchaceae incertae sedis</taxon>
        <taxon>Phtheirospermum</taxon>
    </lineage>
</organism>
<dbReference type="AlphaFoldDB" id="A0A830BWG2"/>
<evidence type="ECO:0000256" key="8">
    <source>
        <dbReference type="ARBA" id="ARBA00023170"/>
    </source>
</evidence>
<evidence type="ECO:0000256" key="11">
    <source>
        <dbReference type="SAM" id="Phobius"/>
    </source>
</evidence>
<feature type="region of interest" description="Disordered" evidence="10">
    <location>
        <begin position="762"/>
        <end position="788"/>
    </location>
</feature>
<feature type="compositionally biased region" description="Low complexity" evidence="10">
    <location>
        <begin position="762"/>
        <end position="777"/>
    </location>
</feature>
<dbReference type="Pfam" id="PF23598">
    <property type="entry name" value="LRR_14"/>
    <property type="match status" value="1"/>
</dbReference>
<dbReference type="PROSITE" id="PS50011">
    <property type="entry name" value="PROTEIN_KINASE_DOM"/>
    <property type="match status" value="1"/>
</dbReference>
<keyword evidence="7 11" id="KW-0472">Membrane</keyword>
<keyword evidence="6 11" id="KW-1133">Transmembrane helix</keyword>
<dbReference type="InterPro" id="IPR000719">
    <property type="entry name" value="Prot_kinase_dom"/>
</dbReference>
<dbReference type="Gene3D" id="1.10.510.10">
    <property type="entry name" value="Transferase(Phosphotransferase) domain 1"/>
    <property type="match status" value="1"/>
</dbReference>
<comment type="subcellular location">
    <subcellularLocation>
        <location evidence="1">Membrane</location>
        <topology evidence="1">Single-pass type I membrane protein</topology>
    </subcellularLocation>
</comment>
<dbReference type="Pfam" id="PF08263">
    <property type="entry name" value="LRRNT_2"/>
    <property type="match status" value="1"/>
</dbReference>
<dbReference type="SUPFAM" id="SSF52058">
    <property type="entry name" value="L domain-like"/>
    <property type="match status" value="1"/>
</dbReference>
<evidence type="ECO:0000256" key="7">
    <source>
        <dbReference type="ARBA" id="ARBA00023136"/>
    </source>
</evidence>
<keyword evidence="14" id="KW-0808">Transferase</keyword>
<dbReference type="InterPro" id="IPR001611">
    <property type="entry name" value="Leu-rich_rpt"/>
</dbReference>
<evidence type="ECO:0000256" key="3">
    <source>
        <dbReference type="ARBA" id="ARBA00022692"/>
    </source>
</evidence>
<keyword evidence="9" id="KW-0325">Glycoprotein</keyword>
<evidence type="ECO:0000256" key="1">
    <source>
        <dbReference type="ARBA" id="ARBA00004479"/>
    </source>
</evidence>
<dbReference type="EMBL" id="BMAC01000256">
    <property type="protein sequence ID" value="GFP91790.1"/>
    <property type="molecule type" value="Genomic_DNA"/>
</dbReference>
<dbReference type="Gene3D" id="3.30.200.20">
    <property type="entry name" value="Phosphorylase Kinase, domain 1"/>
    <property type="match status" value="1"/>
</dbReference>
<evidence type="ECO:0000313" key="15">
    <source>
        <dbReference type="Proteomes" id="UP000653305"/>
    </source>
</evidence>
<dbReference type="Proteomes" id="UP000653305">
    <property type="component" value="Unassembled WGS sequence"/>
</dbReference>
<keyword evidence="8 14" id="KW-0675">Receptor</keyword>
<gene>
    <name evidence="14" type="ORF">PHJA_001323000</name>
</gene>
<feature type="chain" id="PRO_5032652461" evidence="12">
    <location>
        <begin position="25"/>
        <end position="883"/>
    </location>
</feature>
<keyword evidence="5" id="KW-0677">Repeat</keyword>